<name>A0ABX0SNX5_9PSEU</name>
<dbReference type="PANTHER" id="PTHR47707:SF1">
    <property type="entry name" value="NUDIX HYDROLASE FAMILY PROTEIN"/>
    <property type="match status" value="1"/>
</dbReference>
<keyword evidence="6" id="KW-0227">DNA damage</keyword>
<evidence type="ECO:0000256" key="5">
    <source>
        <dbReference type="ARBA" id="ARBA00022723"/>
    </source>
</evidence>
<dbReference type="SUPFAM" id="SSF55811">
    <property type="entry name" value="Nudix"/>
    <property type="match status" value="1"/>
</dbReference>
<evidence type="ECO:0000256" key="2">
    <source>
        <dbReference type="ARBA" id="ARBA00005582"/>
    </source>
</evidence>
<dbReference type="Gene3D" id="3.90.79.10">
    <property type="entry name" value="Nucleoside Triphosphate Pyrophosphohydrolase"/>
    <property type="match status" value="1"/>
</dbReference>
<evidence type="ECO:0000256" key="6">
    <source>
        <dbReference type="ARBA" id="ARBA00022763"/>
    </source>
</evidence>
<dbReference type="EMBL" id="JAANOU010000001">
    <property type="protein sequence ID" value="NIH78672.1"/>
    <property type="molecule type" value="Genomic_DNA"/>
</dbReference>
<dbReference type="InterPro" id="IPR000086">
    <property type="entry name" value="NUDIX_hydrolase_dom"/>
</dbReference>
<evidence type="ECO:0000256" key="9">
    <source>
        <dbReference type="ARBA" id="ARBA00023204"/>
    </source>
</evidence>
<accession>A0ABX0SNX5</accession>
<dbReference type="InterPro" id="IPR047127">
    <property type="entry name" value="MutT-like"/>
</dbReference>
<dbReference type="InterPro" id="IPR020476">
    <property type="entry name" value="Nudix_hydrolase"/>
</dbReference>
<dbReference type="Pfam" id="PF00293">
    <property type="entry name" value="NUDIX"/>
    <property type="match status" value="1"/>
</dbReference>
<protein>
    <recommendedName>
        <fullName evidence="11">8-oxo-dGTP diphosphatase</fullName>
        <ecNumber evidence="11">3.6.1.55</ecNumber>
    </recommendedName>
</protein>
<feature type="domain" description="Nudix hydrolase" evidence="12">
    <location>
        <begin position="1"/>
        <end position="121"/>
    </location>
</feature>
<evidence type="ECO:0000256" key="4">
    <source>
        <dbReference type="ARBA" id="ARBA00022705"/>
    </source>
</evidence>
<comment type="caution">
    <text evidence="13">The sequence shown here is derived from an EMBL/GenBank/DDBJ whole genome shotgun (WGS) entry which is preliminary data.</text>
</comment>
<dbReference type="PANTHER" id="PTHR47707">
    <property type="entry name" value="8-OXO-DGTP DIPHOSPHATASE"/>
    <property type="match status" value="1"/>
</dbReference>
<evidence type="ECO:0000256" key="8">
    <source>
        <dbReference type="ARBA" id="ARBA00022842"/>
    </source>
</evidence>
<evidence type="ECO:0000313" key="14">
    <source>
        <dbReference type="Proteomes" id="UP000754495"/>
    </source>
</evidence>
<keyword evidence="8" id="KW-0460">Magnesium</keyword>
<keyword evidence="9" id="KW-0234">DNA repair</keyword>
<evidence type="ECO:0000256" key="1">
    <source>
        <dbReference type="ARBA" id="ARBA00001946"/>
    </source>
</evidence>
<keyword evidence="3" id="KW-0515">Mutator protein</keyword>
<organism evidence="13 14">
    <name type="scientific">Amycolatopsis viridis</name>
    <dbReference type="NCBI Taxonomy" id="185678"/>
    <lineage>
        <taxon>Bacteria</taxon>
        <taxon>Bacillati</taxon>
        <taxon>Actinomycetota</taxon>
        <taxon>Actinomycetes</taxon>
        <taxon>Pseudonocardiales</taxon>
        <taxon>Pseudonocardiaceae</taxon>
        <taxon>Amycolatopsis</taxon>
    </lineage>
</organism>
<dbReference type="InterPro" id="IPR015797">
    <property type="entry name" value="NUDIX_hydrolase-like_dom_sf"/>
</dbReference>
<dbReference type="EC" id="3.6.1.55" evidence="11"/>
<evidence type="ECO:0000259" key="12">
    <source>
        <dbReference type="PROSITE" id="PS51462"/>
    </source>
</evidence>
<dbReference type="PROSITE" id="PS51462">
    <property type="entry name" value="NUDIX"/>
    <property type="match status" value="1"/>
</dbReference>
<reference evidence="13 14" key="1">
    <citation type="submission" date="2020-03" db="EMBL/GenBank/DDBJ databases">
        <title>Sequencing the genomes of 1000 actinobacteria strains.</title>
        <authorList>
            <person name="Klenk H.-P."/>
        </authorList>
    </citation>
    <scope>NUCLEOTIDE SEQUENCE [LARGE SCALE GENOMIC DNA]</scope>
    <source>
        <strain evidence="13 14">DSM 45668</strain>
    </source>
</reference>
<evidence type="ECO:0000313" key="13">
    <source>
        <dbReference type="EMBL" id="NIH78672.1"/>
    </source>
</evidence>
<dbReference type="PRINTS" id="PR00502">
    <property type="entry name" value="NUDIXFAMILY"/>
</dbReference>
<dbReference type="GO" id="GO:0035539">
    <property type="term" value="F:8-oxo-7,8-dihydrodeoxyguanosine triphosphate pyrophosphatase activity"/>
    <property type="evidence" value="ECO:0007669"/>
    <property type="project" value="UniProtKB-EC"/>
</dbReference>
<sequence>MGAAIVRDRSLLAQQRAYPRDVAGLWELPGGRVEPGESEVDALRRECREELGVSVAVGDRVGPDVPLRAGLVLRVFAAELVEHHARPRALDHQALRWLDAAGLDTVEWLPADQVLLPDLRHLLGAGHAGGG</sequence>
<evidence type="ECO:0000256" key="7">
    <source>
        <dbReference type="ARBA" id="ARBA00022801"/>
    </source>
</evidence>
<evidence type="ECO:0000256" key="11">
    <source>
        <dbReference type="ARBA" id="ARBA00038905"/>
    </source>
</evidence>
<comment type="cofactor">
    <cofactor evidence="1">
        <name>Mg(2+)</name>
        <dbReference type="ChEBI" id="CHEBI:18420"/>
    </cofactor>
</comment>
<dbReference type="Proteomes" id="UP000754495">
    <property type="component" value="Unassembled WGS sequence"/>
</dbReference>
<comment type="similarity">
    <text evidence="2">Belongs to the Nudix hydrolase family.</text>
</comment>
<keyword evidence="5" id="KW-0479">Metal-binding</keyword>
<comment type="catalytic activity">
    <reaction evidence="10">
        <text>8-oxo-dGTP + H2O = 8-oxo-dGMP + diphosphate + H(+)</text>
        <dbReference type="Rhea" id="RHEA:31575"/>
        <dbReference type="ChEBI" id="CHEBI:15377"/>
        <dbReference type="ChEBI" id="CHEBI:15378"/>
        <dbReference type="ChEBI" id="CHEBI:33019"/>
        <dbReference type="ChEBI" id="CHEBI:63224"/>
        <dbReference type="ChEBI" id="CHEBI:77896"/>
        <dbReference type="EC" id="3.6.1.55"/>
    </reaction>
</comment>
<evidence type="ECO:0000256" key="3">
    <source>
        <dbReference type="ARBA" id="ARBA00022457"/>
    </source>
</evidence>
<keyword evidence="4" id="KW-0235">DNA replication</keyword>
<keyword evidence="14" id="KW-1185">Reference proteome</keyword>
<proteinExistence type="inferred from homology"/>
<gene>
    <name evidence="13" type="ORF">FHX46_001202</name>
</gene>
<evidence type="ECO:0000256" key="10">
    <source>
        <dbReference type="ARBA" id="ARBA00035861"/>
    </source>
</evidence>
<keyword evidence="7 13" id="KW-0378">Hydrolase</keyword>
<dbReference type="CDD" id="cd03425">
    <property type="entry name" value="NUDIX_MutT_NudA_like"/>
    <property type="match status" value="1"/>
</dbReference>